<feature type="compositionally biased region" description="Basic and acidic residues" evidence="1">
    <location>
        <begin position="13"/>
        <end position="22"/>
    </location>
</feature>
<name>A0ABR4NFS0_9FUNG</name>
<dbReference type="InterPro" id="IPR010736">
    <property type="entry name" value="SHIPPO-rpt"/>
</dbReference>
<keyword evidence="3" id="KW-1185">Reference proteome</keyword>
<sequence>MTPIAFPGPGRYDVARGADNMHRAGPVSRSNFLSKSPRFPNDPSSKLPGPGFYHPIQDIKFRSFHLNIEKHWT</sequence>
<gene>
    <name evidence="2" type="primary">STPG1_2</name>
    <name evidence="2" type="ORF">HK105_202297</name>
</gene>
<protein>
    <submittedName>
        <fullName evidence="2">O(6)-methylguanine-induced apoptosis 2</fullName>
    </submittedName>
</protein>
<evidence type="ECO:0000313" key="3">
    <source>
        <dbReference type="Proteomes" id="UP001527925"/>
    </source>
</evidence>
<accession>A0ABR4NFS0</accession>
<comment type="caution">
    <text evidence="2">The sequence shown here is derived from an EMBL/GenBank/DDBJ whole genome shotgun (WGS) entry which is preliminary data.</text>
</comment>
<reference evidence="2 3" key="1">
    <citation type="submission" date="2023-09" db="EMBL/GenBank/DDBJ databases">
        <title>Pangenome analysis of Batrachochytrium dendrobatidis and related Chytrids.</title>
        <authorList>
            <person name="Yacoub M.N."/>
            <person name="Stajich J.E."/>
            <person name="James T.Y."/>
        </authorList>
    </citation>
    <scope>NUCLEOTIDE SEQUENCE [LARGE SCALE GENOMIC DNA]</scope>
    <source>
        <strain evidence="2 3">JEL0888</strain>
    </source>
</reference>
<dbReference type="Pfam" id="PF07004">
    <property type="entry name" value="SHIPPO-rpt"/>
    <property type="match status" value="1"/>
</dbReference>
<dbReference type="EMBL" id="JADGIZ020000007">
    <property type="protein sequence ID" value="KAL2918370.1"/>
    <property type="molecule type" value="Genomic_DNA"/>
</dbReference>
<dbReference type="Proteomes" id="UP001527925">
    <property type="component" value="Unassembled WGS sequence"/>
</dbReference>
<proteinExistence type="predicted"/>
<organism evidence="2 3">
    <name type="scientific">Polyrhizophydium stewartii</name>
    <dbReference type="NCBI Taxonomy" id="2732419"/>
    <lineage>
        <taxon>Eukaryota</taxon>
        <taxon>Fungi</taxon>
        <taxon>Fungi incertae sedis</taxon>
        <taxon>Chytridiomycota</taxon>
        <taxon>Chytridiomycota incertae sedis</taxon>
        <taxon>Chytridiomycetes</taxon>
        <taxon>Rhizophydiales</taxon>
        <taxon>Rhizophydiales incertae sedis</taxon>
        <taxon>Polyrhizophydium</taxon>
    </lineage>
</organism>
<evidence type="ECO:0000256" key="1">
    <source>
        <dbReference type="SAM" id="MobiDB-lite"/>
    </source>
</evidence>
<evidence type="ECO:0000313" key="2">
    <source>
        <dbReference type="EMBL" id="KAL2918370.1"/>
    </source>
</evidence>
<feature type="region of interest" description="Disordered" evidence="1">
    <location>
        <begin position="1"/>
        <end position="50"/>
    </location>
</feature>